<dbReference type="PROSITE" id="PS50067">
    <property type="entry name" value="KINESIN_MOTOR_2"/>
    <property type="match status" value="1"/>
</dbReference>
<dbReference type="RefSeq" id="XP_005650674.1">
    <property type="nucleotide sequence ID" value="XM_005650617.1"/>
</dbReference>
<dbReference type="GO" id="GO:0005524">
    <property type="term" value="F:ATP binding"/>
    <property type="evidence" value="ECO:0007669"/>
    <property type="project" value="UniProtKB-UniRule"/>
</dbReference>
<dbReference type="PROSITE" id="PS00411">
    <property type="entry name" value="KINESIN_MOTOR_1"/>
    <property type="match status" value="1"/>
</dbReference>
<evidence type="ECO:0000256" key="3">
    <source>
        <dbReference type="ARBA" id="ARBA00022840"/>
    </source>
</evidence>
<dbReference type="PANTHER" id="PTHR37739">
    <property type="entry name" value="KINESIN-LIKE PROTEIN KIN-12D"/>
    <property type="match status" value="1"/>
</dbReference>
<evidence type="ECO:0000313" key="11">
    <source>
        <dbReference type="Proteomes" id="UP000007264"/>
    </source>
</evidence>
<dbReference type="SMART" id="SM00129">
    <property type="entry name" value="KISc"/>
    <property type="match status" value="1"/>
</dbReference>
<evidence type="ECO:0000313" key="10">
    <source>
        <dbReference type="EMBL" id="EIE26130.1"/>
    </source>
</evidence>
<feature type="domain" description="Kinesin motor" evidence="9">
    <location>
        <begin position="1"/>
        <end position="276"/>
    </location>
</feature>
<dbReference type="GO" id="GO:0003777">
    <property type="term" value="F:microtubule motor activity"/>
    <property type="evidence" value="ECO:0007669"/>
    <property type="project" value="InterPro"/>
</dbReference>
<evidence type="ECO:0000256" key="6">
    <source>
        <dbReference type="ARBA" id="ARBA00034488"/>
    </source>
</evidence>
<dbReference type="Proteomes" id="UP000007264">
    <property type="component" value="Unassembled WGS sequence"/>
</dbReference>
<evidence type="ECO:0000256" key="8">
    <source>
        <dbReference type="RuleBase" id="RU000394"/>
    </source>
</evidence>
<organism evidence="10 11">
    <name type="scientific">Coccomyxa subellipsoidea (strain C-169)</name>
    <name type="common">Green microalga</name>
    <dbReference type="NCBI Taxonomy" id="574566"/>
    <lineage>
        <taxon>Eukaryota</taxon>
        <taxon>Viridiplantae</taxon>
        <taxon>Chlorophyta</taxon>
        <taxon>core chlorophytes</taxon>
        <taxon>Trebouxiophyceae</taxon>
        <taxon>Trebouxiophyceae incertae sedis</taxon>
        <taxon>Coccomyxaceae</taxon>
        <taxon>Coccomyxa</taxon>
        <taxon>Coccomyxa subellipsoidea</taxon>
    </lineage>
</organism>
<dbReference type="GO" id="GO:0005874">
    <property type="term" value="C:microtubule"/>
    <property type="evidence" value="ECO:0007669"/>
    <property type="project" value="UniProtKB-KW"/>
</dbReference>
<dbReference type="PANTHER" id="PTHR37739:SF8">
    <property type="entry name" value="KINESIN-LIKE PROTEIN KIN-12D"/>
    <property type="match status" value="1"/>
</dbReference>
<evidence type="ECO:0000256" key="1">
    <source>
        <dbReference type="ARBA" id="ARBA00022701"/>
    </source>
</evidence>
<keyword evidence="2 7" id="KW-0547">Nucleotide-binding</keyword>
<dbReference type="EMBL" id="AGSI01000003">
    <property type="protein sequence ID" value="EIE26130.1"/>
    <property type="molecule type" value="Genomic_DNA"/>
</dbReference>
<keyword evidence="11" id="KW-1185">Reference proteome</keyword>
<dbReference type="PRINTS" id="PR00380">
    <property type="entry name" value="KINESINHEAVY"/>
</dbReference>
<keyword evidence="3 7" id="KW-0067">ATP-binding</keyword>
<dbReference type="STRING" id="574566.I0Z661"/>
<dbReference type="InterPro" id="IPR001752">
    <property type="entry name" value="Kinesin_motor_dom"/>
</dbReference>
<dbReference type="Gene3D" id="3.40.850.10">
    <property type="entry name" value="Kinesin motor domain"/>
    <property type="match status" value="1"/>
</dbReference>
<dbReference type="Pfam" id="PF00225">
    <property type="entry name" value="Kinesin"/>
    <property type="match status" value="1"/>
</dbReference>
<dbReference type="eggNOG" id="ENOG502QR1R">
    <property type="taxonomic scope" value="Eukaryota"/>
</dbReference>
<evidence type="ECO:0000256" key="2">
    <source>
        <dbReference type="ARBA" id="ARBA00022741"/>
    </source>
</evidence>
<dbReference type="GO" id="GO:0008017">
    <property type="term" value="F:microtubule binding"/>
    <property type="evidence" value="ECO:0007669"/>
    <property type="project" value="InterPro"/>
</dbReference>
<keyword evidence="4" id="KW-0175">Coiled coil</keyword>
<sequence length="293" mass="32078">VLAVAGRPIVENCLAGYNSCIFAYGQTGSGKTYTMSGPSGSVGHLNNEEQGLIPRVFDHLFTRIARMQSRQVSCKCSFLEIYNENITDLLSPSEAHLQIREDAARGPYVENLCEEEVSSVDDVARLLARGQAARRVGETNMNRESSRSHSVFTCTLESRTTDESGITNILRSRLNLVDLAGSERQKSSGAAGERLREASSINKSLSSLGLVIMSLVDVQRGAQRHVPYRDSRLTYLLQDSLGGNSKTIMVANISPASANLAETISTLRFAQRAKSIKNKVRFLAEGVNLFLKF</sequence>
<comment type="caution">
    <text evidence="10">The sequence shown here is derived from an EMBL/GenBank/DDBJ whole genome shotgun (WGS) entry which is preliminary data.</text>
</comment>
<dbReference type="KEGG" id="csl:COCSUDRAFT_12590"/>
<feature type="binding site" evidence="7">
    <location>
        <begin position="25"/>
        <end position="32"/>
    </location>
    <ligand>
        <name>ATP</name>
        <dbReference type="ChEBI" id="CHEBI:30616"/>
    </ligand>
</feature>
<dbReference type="GO" id="GO:0007018">
    <property type="term" value="P:microtubule-based movement"/>
    <property type="evidence" value="ECO:0007669"/>
    <property type="project" value="InterPro"/>
</dbReference>
<evidence type="ECO:0000256" key="4">
    <source>
        <dbReference type="ARBA" id="ARBA00023054"/>
    </source>
</evidence>
<dbReference type="GeneID" id="17044134"/>
<evidence type="ECO:0000256" key="7">
    <source>
        <dbReference type="PROSITE-ProRule" id="PRU00283"/>
    </source>
</evidence>
<dbReference type="InterPro" id="IPR019821">
    <property type="entry name" value="Kinesin_motor_CS"/>
</dbReference>
<dbReference type="SUPFAM" id="SSF52540">
    <property type="entry name" value="P-loop containing nucleoside triphosphate hydrolases"/>
    <property type="match status" value="1"/>
</dbReference>
<dbReference type="AlphaFoldDB" id="I0Z661"/>
<protein>
    <recommendedName>
        <fullName evidence="8">Kinesin-like protein</fullName>
    </recommendedName>
</protein>
<keyword evidence="1 8" id="KW-0493">Microtubule</keyword>
<gene>
    <name evidence="10" type="ORF">COCSUDRAFT_12590</name>
</gene>
<keyword evidence="5 7" id="KW-0505">Motor protein</keyword>
<feature type="non-terminal residue" evidence="10">
    <location>
        <position position="1"/>
    </location>
</feature>
<dbReference type="InterPro" id="IPR044986">
    <property type="entry name" value="KIF15/KIN-12"/>
</dbReference>
<dbReference type="InterPro" id="IPR036961">
    <property type="entry name" value="Kinesin_motor_dom_sf"/>
</dbReference>
<accession>I0Z661</accession>
<reference evidence="10 11" key="1">
    <citation type="journal article" date="2012" name="Genome Biol.">
        <title>The genome of the polar eukaryotic microalga coccomyxa subellipsoidea reveals traits of cold adaptation.</title>
        <authorList>
            <person name="Blanc G."/>
            <person name="Agarkova I."/>
            <person name="Grimwood J."/>
            <person name="Kuo A."/>
            <person name="Brueggeman A."/>
            <person name="Dunigan D."/>
            <person name="Gurnon J."/>
            <person name="Ladunga I."/>
            <person name="Lindquist E."/>
            <person name="Lucas S."/>
            <person name="Pangilinan J."/>
            <person name="Proschold T."/>
            <person name="Salamov A."/>
            <person name="Schmutz J."/>
            <person name="Weeks D."/>
            <person name="Yamada T."/>
            <person name="Claverie J.M."/>
            <person name="Grigoriev I."/>
            <person name="Van Etten J."/>
            <person name="Lomsadze A."/>
            <person name="Borodovsky M."/>
        </authorList>
    </citation>
    <scope>NUCLEOTIDE SEQUENCE [LARGE SCALE GENOMIC DNA]</scope>
    <source>
        <strain evidence="10 11">C-169</strain>
    </source>
</reference>
<evidence type="ECO:0000256" key="5">
    <source>
        <dbReference type="ARBA" id="ARBA00023175"/>
    </source>
</evidence>
<name>I0Z661_COCSC</name>
<dbReference type="InterPro" id="IPR027417">
    <property type="entry name" value="P-loop_NTPase"/>
</dbReference>
<proteinExistence type="inferred from homology"/>
<comment type="similarity">
    <text evidence="6">Belongs to the TRAFAC class myosin-kinesin ATPase superfamily. Kinesin family. KIN-12 subfamily.</text>
</comment>
<dbReference type="OrthoDB" id="3176171at2759"/>
<evidence type="ECO:0000259" key="9">
    <source>
        <dbReference type="PROSITE" id="PS50067"/>
    </source>
</evidence>